<organism evidence="2">
    <name type="scientific">marine metagenome</name>
    <dbReference type="NCBI Taxonomy" id="408172"/>
    <lineage>
        <taxon>unclassified sequences</taxon>
        <taxon>metagenomes</taxon>
        <taxon>ecological metagenomes</taxon>
    </lineage>
</organism>
<keyword evidence="1" id="KW-1133">Transmembrane helix</keyword>
<sequence>MNKTGVVAIVLVVAIVIAGISIFVARNIDGMAKEMVEAIGSQVTGSRVQVGDLKLSLTEDAGLVSDLTVANPKGFSGGNLFALGSIMVDIDTRSLGNSVFVIESISIDGARVLAEQEGSNSNIQVLLDGMGTGAEAGDASSEKVGS</sequence>
<dbReference type="EMBL" id="UINC01206607">
    <property type="protein sequence ID" value="SVE28309.1"/>
    <property type="molecule type" value="Genomic_DNA"/>
</dbReference>
<keyword evidence="1" id="KW-0472">Membrane</keyword>
<feature type="transmembrane region" description="Helical" evidence="1">
    <location>
        <begin position="6"/>
        <end position="25"/>
    </location>
</feature>
<protein>
    <recommendedName>
        <fullName evidence="3">AsmA domain-containing protein</fullName>
    </recommendedName>
</protein>
<evidence type="ECO:0000313" key="2">
    <source>
        <dbReference type="EMBL" id="SVE28309.1"/>
    </source>
</evidence>
<proteinExistence type="predicted"/>
<name>A0A383C8D7_9ZZZZ</name>
<keyword evidence="1" id="KW-0812">Transmembrane</keyword>
<accession>A0A383C8D7</accession>
<reference evidence="2" key="1">
    <citation type="submission" date="2018-05" db="EMBL/GenBank/DDBJ databases">
        <authorList>
            <person name="Lanie J.A."/>
            <person name="Ng W.-L."/>
            <person name="Kazmierczak K.M."/>
            <person name="Andrzejewski T.M."/>
            <person name="Davidsen T.M."/>
            <person name="Wayne K.J."/>
            <person name="Tettelin H."/>
            <person name="Glass J.I."/>
            <person name="Rusch D."/>
            <person name="Podicherti R."/>
            <person name="Tsui H.-C.T."/>
            <person name="Winkler M.E."/>
        </authorList>
    </citation>
    <scope>NUCLEOTIDE SEQUENCE</scope>
</reference>
<dbReference type="AlphaFoldDB" id="A0A383C8D7"/>
<feature type="non-terminal residue" evidence="2">
    <location>
        <position position="146"/>
    </location>
</feature>
<evidence type="ECO:0000256" key="1">
    <source>
        <dbReference type="SAM" id="Phobius"/>
    </source>
</evidence>
<evidence type="ECO:0008006" key="3">
    <source>
        <dbReference type="Google" id="ProtNLM"/>
    </source>
</evidence>
<gene>
    <name evidence="2" type="ORF">METZ01_LOCUS481163</name>
</gene>